<dbReference type="GO" id="GO:0000213">
    <property type="term" value="F:tRNA-intron lyase activity"/>
    <property type="evidence" value="ECO:0007669"/>
    <property type="project" value="InterPro"/>
</dbReference>
<protein>
    <recommendedName>
        <fullName evidence="5">tRNA-intron lyase</fullName>
    </recommendedName>
</protein>
<dbReference type="InterPro" id="IPR036167">
    <property type="entry name" value="tRNA_intron_Endo_cat-like_sf"/>
</dbReference>
<dbReference type="InterPro" id="IPR006676">
    <property type="entry name" value="tRNA_splic"/>
</dbReference>
<dbReference type="Pfam" id="PF02778">
    <property type="entry name" value="tRNA_int_endo_N"/>
    <property type="match status" value="1"/>
</dbReference>
<dbReference type="Gene3D" id="3.40.1350.10">
    <property type="match status" value="1"/>
</dbReference>
<sequence length="173" mass="19748">MPVGASLKENTVEISSPEGVEEFSLKGYGTKEEGKLSLTLYEALFLLGKETIEIKDEKTGKKIAFQELLKRFQSVDTDAWVRYLIYRDLRSRGYVAREGFGLGIDFRLYERGDYGKGTAKHLIFGIQEGQPVTVEKLARTQRYVQNLKKNLVLAVINRRGEIVYYSLSELNLK</sequence>
<evidence type="ECO:0000259" key="2">
    <source>
        <dbReference type="Pfam" id="PF02778"/>
    </source>
</evidence>
<accession>A0A0M0BVT6</accession>
<dbReference type="SUPFAM" id="SSF55267">
    <property type="entry name" value="tRNA-intron endonuclease N-terminal domain-like"/>
    <property type="match status" value="1"/>
</dbReference>
<dbReference type="EMBL" id="LFWU01000055">
    <property type="protein sequence ID" value="KON32738.1"/>
    <property type="molecule type" value="Genomic_DNA"/>
</dbReference>
<comment type="caution">
    <text evidence="3">The sequence shown here is derived from an EMBL/GenBank/DDBJ whole genome shotgun (WGS) entry which is preliminary data.</text>
</comment>
<dbReference type="Pfam" id="PF01974">
    <property type="entry name" value="tRNA_int_endo"/>
    <property type="match status" value="1"/>
</dbReference>
<feature type="domain" description="tRNA intron endonuclease catalytic" evidence="1">
    <location>
        <begin position="80"/>
        <end position="164"/>
    </location>
</feature>
<dbReference type="InterPro" id="IPR006677">
    <property type="entry name" value="tRNA_intron_Endonuc_cat-like"/>
</dbReference>
<evidence type="ECO:0008006" key="5">
    <source>
        <dbReference type="Google" id="ProtNLM"/>
    </source>
</evidence>
<dbReference type="GO" id="GO:0005737">
    <property type="term" value="C:cytoplasm"/>
    <property type="evidence" value="ECO:0007669"/>
    <property type="project" value="TreeGrafter"/>
</dbReference>
<evidence type="ECO:0000313" key="3">
    <source>
        <dbReference type="EMBL" id="KON32738.1"/>
    </source>
</evidence>
<feature type="domain" description="tRNA intron endonuclease N-terminal" evidence="2">
    <location>
        <begin position="5"/>
        <end position="69"/>
    </location>
</feature>
<evidence type="ECO:0000313" key="4">
    <source>
        <dbReference type="Proteomes" id="UP000037237"/>
    </source>
</evidence>
<dbReference type="GO" id="GO:0006388">
    <property type="term" value="P:tRNA splicing, via endonucleolytic cleavage and ligation"/>
    <property type="evidence" value="ECO:0007669"/>
    <property type="project" value="InterPro"/>
</dbReference>
<dbReference type="CDD" id="cd22363">
    <property type="entry name" value="tRNA-intron_lyase_C"/>
    <property type="match status" value="1"/>
</dbReference>
<name>A0A0M0BVT6_9ARCH</name>
<dbReference type="GO" id="GO:0003676">
    <property type="term" value="F:nucleic acid binding"/>
    <property type="evidence" value="ECO:0007669"/>
    <property type="project" value="InterPro"/>
</dbReference>
<organism evidence="3 4">
    <name type="scientific">miscellaneous Crenarchaeota group-1 archaeon SG8-32-1</name>
    <dbReference type="NCBI Taxonomy" id="1685124"/>
    <lineage>
        <taxon>Archaea</taxon>
        <taxon>Candidatus Bathyarchaeota</taxon>
        <taxon>MCG-1</taxon>
    </lineage>
</organism>
<dbReference type="PANTHER" id="PTHR21227:SF0">
    <property type="entry name" value="TRNA-SPLICING ENDONUCLEASE SUBUNIT SEN2"/>
    <property type="match status" value="1"/>
</dbReference>
<dbReference type="Gene3D" id="3.40.1170.20">
    <property type="entry name" value="tRNA intron endonuclease, N-terminal domain"/>
    <property type="match status" value="1"/>
</dbReference>
<dbReference type="NCBIfam" id="TIGR00324">
    <property type="entry name" value="endA"/>
    <property type="match status" value="1"/>
</dbReference>
<dbReference type="InterPro" id="IPR036740">
    <property type="entry name" value="tRNA_intron_Endonuc_N_sf"/>
</dbReference>
<proteinExistence type="predicted"/>
<dbReference type="InterPro" id="IPR011856">
    <property type="entry name" value="tRNA_endonuc-like_dom_sf"/>
</dbReference>
<dbReference type="SUPFAM" id="SSF53032">
    <property type="entry name" value="tRNA-intron endonuclease catalytic domain-like"/>
    <property type="match status" value="1"/>
</dbReference>
<dbReference type="InterPro" id="IPR006678">
    <property type="entry name" value="tRNA_intron_Endonuc_N"/>
</dbReference>
<dbReference type="Proteomes" id="UP000037237">
    <property type="component" value="Unassembled WGS sequence"/>
</dbReference>
<gene>
    <name evidence="3" type="ORF">AC477_02530</name>
</gene>
<reference evidence="3 4" key="1">
    <citation type="submission" date="2015-06" db="EMBL/GenBank/DDBJ databases">
        <title>New insights into the roles of widespread benthic archaea in carbon and nitrogen cycling.</title>
        <authorList>
            <person name="Lazar C.S."/>
            <person name="Baker B.J."/>
            <person name="Seitz K.W."/>
            <person name="Hyde A.S."/>
            <person name="Dick G.J."/>
            <person name="Hinrichs K.-U."/>
            <person name="Teske A.P."/>
        </authorList>
    </citation>
    <scope>NUCLEOTIDE SEQUENCE [LARGE SCALE GENOMIC DNA]</scope>
    <source>
        <strain evidence="3">SG8-32-1</strain>
    </source>
</reference>
<dbReference type="PANTHER" id="PTHR21227">
    <property type="entry name" value="TRNA-SPLICING ENDONUCLEASE SUBUNIT SEN2"/>
    <property type="match status" value="1"/>
</dbReference>
<evidence type="ECO:0000259" key="1">
    <source>
        <dbReference type="Pfam" id="PF01974"/>
    </source>
</evidence>
<dbReference type="AlphaFoldDB" id="A0A0M0BVT6"/>